<dbReference type="FunFam" id="1.10.10.10:FF:000001">
    <property type="entry name" value="LysR family transcriptional regulator"/>
    <property type="match status" value="1"/>
</dbReference>
<dbReference type="InterPro" id="IPR036390">
    <property type="entry name" value="WH_DNA-bd_sf"/>
</dbReference>
<dbReference type="Proteomes" id="UP000239990">
    <property type="component" value="Unassembled WGS sequence"/>
</dbReference>
<sequence length="304" mass="32919">MELRQLKQFVAVAQTQSFSRAAERLFMAQPPLSVAIRKLEDEIGVALLERGSRGVKLTPAGHAALAAATKCLDSAADVITAARHAANGESGGLRIGFIGSLTFSLLPRLIQHFSRRFPHIKLDLSESTNLGLLSMIDAETVDVAFVREPTTHPSNMVFEPISRDVFCVAMPADHPLARKQSLSLQELRDQDFIGYTPSRVGGLNAAVMHLLREAGVSPRVTQEAVQVQTVVGLVRSGLGIALVPSINAEFMPADVEFRPLNDLPESSNIGIALVYRERDTNPVIARFVASIQQSIADHGASLQR</sequence>
<evidence type="ECO:0000256" key="2">
    <source>
        <dbReference type="ARBA" id="ARBA00023015"/>
    </source>
</evidence>
<evidence type="ECO:0000313" key="6">
    <source>
        <dbReference type="EMBL" id="PPA73557.1"/>
    </source>
</evidence>
<dbReference type="InterPro" id="IPR036388">
    <property type="entry name" value="WH-like_DNA-bd_sf"/>
</dbReference>
<dbReference type="RefSeq" id="WP_104145264.1">
    <property type="nucleotide sequence ID" value="NZ_PREU01000014.1"/>
</dbReference>
<dbReference type="EMBL" id="PREU01000014">
    <property type="protein sequence ID" value="PPA73557.1"/>
    <property type="molecule type" value="Genomic_DNA"/>
</dbReference>
<dbReference type="Pfam" id="PF03466">
    <property type="entry name" value="LysR_substrate"/>
    <property type="match status" value="1"/>
</dbReference>
<feature type="domain" description="HTH lysR-type" evidence="5">
    <location>
        <begin position="1"/>
        <end position="58"/>
    </location>
</feature>
<dbReference type="OrthoDB" id="9157176at2"/>
<dbReference type="GO" id="GO:0003700">
    <property type="term" value="F:DNA-binding transcription factor activity"/>
    <property type="evidence" value="ECO:0007669"/>
    <property type="project" value="InterPro"/>
</dbReference>
<dbReference type="PRINTS" id="PR00039">
    <property type="entry name" value="HTHLYSR"/>
</dbReference>
<dbReference type="Gene3D" id="3.40.190.10">
    <property type="entry name" value="Periplasmic binding protein-like II"/>
    <property type="match status" value="2"/>
</dbReference>
<name>A0A2S5GKF0_9BURK</name>
<dbReference type="SUPFAM" id="SSF53850">
    <property type="entry name" value="Periplasmic binding protein-like II"/>
    <property type="match status" value="1"/>
</dbReference>
<keyword evidence="3" id="KW-0238">DNA-binding</keyword>
<dbReference type="GO" id="GO:0032993">
    <property type="term" value="C:protein-DNA complex"/>
    <property type="evidence" value="ECO:0007669"/>
    <property type="project" value="TreeGrafter"/>
</dbReference>
<dbReference type="AlphaFoldDB" id="A0A2S5GKF0"/>
<accession>A0A2S5GKF0</accession>
<dbReference type="Gene3D" id="1.10.10.10">
    <property type="entry name" value="Winged helix-like DNA-binding domain superfamily/Winged helix DNA-binding domain"/>
    <property type="match status" value="1"/>
</dbReference>
<dbReference type="CDD" id="cd08414">
    <property type="entry name" value="PBP2_LTTR_aromatics_like"/>
    <property type="match status" value="1"/>
</dbReference>
<keyword evidence="2" id="KW-0805">Transcription regulation</keyword>
<gene>
    <name evidence="6" type="ORF">C4E15_24835</name>
</gene>
<dbReference type="SUPFAM" id="SSF46785">
    <property type="entry name" value="Winged helix' DNA-binding domain"/>
    <property type="match status" value="1"/>
</dbReference>
<dbReference type="InterPro" id="IPR000847">
    <property type="entry name" value="LysR_HTH_N"/>
</dbReference>
<dbReference type="InterPro" id="IPR005119">
    <property type="entry name" value="LysR_subst-bd"/>
</dbReference>
<proteinExistence type="inferred from homology"/>
<evidence type="ECO:0000256" key="4">
    <source>
        <dbReference type="ARBA" id="ARBA00023163"/>
    </source>
</evidence>
<keyword evidence="4" id="KW-0804">Transcription</keyword>
<reference evidence="6 7" key="1">
    <citation type="submission" date="2018-02" db="EMBL/GenBank/DDBJ databases">
        <title>Draft Genome of Achromobacter spanius stain 6.</title>
        <authorList>
            <person name="Gunasekera T.S."/>
            <person name="Radwan O."/>
            <person name="Ruiz O.N."/>
        </authorList>
    </citation>
    <scope>NUCLEOTIDE SEQUENCE [LARGE SCALE GENOMIC DNA]</scope>
    <source>
        <strain evidence="6 7">6</strain>
    </source>
</reference>
<dbReference type="PANTHER" id="PTHR30346">
    <property type="entry name" value="TRANSCRIPTIONAL DUAL REGULATOR HCAR-RELATED"/>
    <property type="match status" value="1"/>
</dbReference>
<evidence type="ECO:0000256" key="3">
    <source>
        <dbReference type="ARBA" id="ARBA00023125"/>
    </source>
</evidence>
<protein>
    <submittedName>
        <fullName evidence="6">LysR family transcriptional regulator</fullName>
    </submittedName>
</protein>
<dbReference type="PANTHER" id="PTHR30346:SF0">
    <property type="entry name" value="HCA OPERON TRANSCRIPTIONAL ACTIVATOR HCAR"/>
    <property type="match status" value="1"/>
</dbReference>
<dbReference type="Pfam" id="PF00126">
    <property type="entry name" value="HTH_1"/>
    <property type="match status" value="1"/>
</dbReference>
<organism evidence="6 7">
    <name type="scientific">Achromobacter spanius</name>
    <dbReference type="NCBI Taxonomy" id="217203"/>
    <lineage>
        <taxon>Bacteria</taxon>
        <taxon>Pseudomonadati</taxon>
        <taxon>Pseudomonadota</taxon>
        <taxon>Betaproteobacteria</taxon>
        <taxon>Burkholderiales</taxon>
        <taxon>Alcaligenaceae</taxon>
        <taxon>Achromobacter</taxon>
    </lineage>
</organism>
<comment type="similarity">
    <text evidence="1">Belongs to the LysR transcriptional regulatory family.</text>
</comment>
<dbReference type="PROSITE" id="PS50931">
    <property type="entry name" value="HTH_LYSR"/>
    <property type="match status" value="1"/>
</dbReference>
<evidence type="ECO:0000313" key="7">
    <source>
        <dbReference type="Proteomes" id="UP000239990"/>
    </source>
</evidence>
<evidence type="ECO:0000256" key="1">
    <source>
        <dbReference type="ARBA" id="ARBA00009437"/>
    </source>
</evidence>
<dbReference type="GO" id="GO:0003677">
    <property type="term" value="F:DNA binding"/>
    <property type="evidence" value="ECO:0007669"/>
    <property type="project" value="UniProtKB-KW"/>
</dbReference>
<evidence type="ECO:0000259" key="5">
    <source>
        <dbReference type="PROSITE" id="PS50931"/>
    </source>
</evidence>
<comment type="caution">
    <text evidence="6">The sequence shown here is derived from an EMBL/GenBank/DDBJ whole genome shotgun (WGS) entry which is preliminary data.</text>
</comment>